<evidence type="ECO:0000313" key="3">
    <source>
        <dbReference type="EMBL" id="MFC5581127.1"/>
    </source>
</evidence>
<keyword evidence="4" id="KW-1185">Reference proteome</keyword>
<protein>
    <submittedName>
        <fullName evidence="3">Universal stress protein</fullName>
    </submittedName>
</protein>
<reference evidence="4" key="1">
    <citation type="journal article" date="2019" name="Int. J. Syst. Evol. Microbiol.">
        <title>The Global Catalogue of Microorganisms (GCM) 10K type strain sequencing project: providing services to taxonomists for standard genome sequencing and annotation.</title>
        <authorList>
            <consortium name="The Broad Institute Genomics Platform"/>
            <consortium name="The Broad Institute Genome Sequencing Center for Infectious Disease"/>
            <person name="Wu L."/>
            <person name="Ma J."/>
        </authorList>
    </citation>
    <scope>NUCLEOTIDE SEQUENCE [LARGE SCALE GENOMIC DNA]</scope>
    <source>
        <strain evidence="4">CGMCC 1.13587</strain>
    </source>
</reference>
<dbReference type="PANTHER" id="PTHR46268">
    <property type="entry name" value="STRESS RESPONSE PROTEIN NHAX"/>
    <property type="match status" value="1"/>
</dbReference>
<gene>
    <name evidence="3" type="ORF">ACFPPB_08395</name>
</gene>
<dbReference type="InterPro" id="IPR006016">
    <property type="entry name" value="UspA"/>
</dbReference>
<dbReference type="EMBL" id="JBHSNG010000006">
    <property type="protein sequence ID" value="MFC5581127.1"/>
    <property type="molecule type" value="Genomic_DNA"/>
</dbReference>
<accession>A0ABW0SVQ4</accession>
<dbReference type="CDD" id="cd00293">
    <property type="entry name" value="USP-like"/>
    <property type="match status" value="1"/>
</dbReference>
<organism evidence="3 4">
    <name type="scientific">Rhodanobacter terrae</name>
    <dbReference type="NCBI Taxonomy" id="418647"/>
    <lineage>
        <taxon>Bacteria</taxon>
        <taxon>Pseudomonadati</taxon>
        <taxon>Pseudomonadota</taxon>
        <taxon>Gammaproteobacteria</taxon>
        <taxon>Lysobacterales</taxon>
        <taxon>Rhodanobacteraceae</taxon>
        <taxon>Rhodanobacter</taxon>
    </lineage>
</organism>
<dbReference type="PRINTS" id="PR01438">
    <property type="entry name" value="UNVRSLSTRESS"/>
</dbReference>
<sequence>MFKHILLPTDGSESSESAIRTGVHLAKAIGARVTGLTVIPRRHRSDEEELESEPGVPTGVEGRLLFVKRVANGNSVDCDAMLTRGDSPSEEIIRVAEELDCDLIVMASHRRKGLEGLLIGSETRAVLAHGRLPVLVCR</sequence>
<name>A0ABW0SVQ4_9GAMM</name>
<dbReference type="SUPFAM" id="SSF52402">
    <property type="entry name" value="Adenine nucleotide alpha hydrolases-like"/>
    <property type="match status" value="1"/>
</dbReference>
<dbReference type="Gene3D" id="3.40.50.620">
    <property type="entry name" value="HUPs"/>
    <property type="match status" value="1"/>
</dbReference>
<dbReference type="InterPro" id="IPR006015">
    <property type="entry name" value="Universal_stress_UspA"/>
</dbReference>
<proteinExistence type="inferred from homology"/>
<dbReference type="PANTHER" id="PTHR46268:SF6">
    <property type="entry name" value="UNIVERSAL STRESS PROTEIN UP12"/>
    <property type="match status" value="1"/>
</dbReference>
<dbReference type="Pfam" id="PF00582">
    <property type="entry name" value="Usp"/>
    <property type="match status" value="1"/>
</dbReference>
<evidence type="ECO:0000256" key="1">
    <source>
        <dbReference type="ARBA" id="ARBA00008791"/>
    </source>
</evidence>
<evidence type="ECO:0000313" key="4">
    <source>
        <dbReference type="Proteomes" id="UP001596111"/>
    </source>
</evidence>
<evidence type="ECO:0000259" key="2">
    <source>
        <dbReference type="Pfam" id="PF00582"/>
    </source>
</evidence>
<dbReference type="Proteomes" id="UP001596111">
    <property type="component" value="Unassembled WGS sequence"/>
</dbReference>
<comment type="caution">
    <text evidence="3">The sequence shown here is derived from an EMBL/GenBank/DDBJ whole genome shotgun (WGS) entry which is preliminary data.</text>
</comment>
<feature type="domain" description="UspA" evidence="2">
    <location>
        <begin position="1"/>
        <end position="138"/>
    </location>
</feature>
<dbReference type="RefSeq" id="WP_377326256.1">
    <property type="nucleotide sequence ID" value="NZ_JBHSNG010000006.1"/>
</dbReference>
<comment type="similarity">
    <text evidence="1">Belongs to the universal stress protein A family.</text>
</comment>
<dbReference type="InterPro" id="IPR014729">
    <property type="entry name" value="Rossmann-like_a/b/a_fold"/>
</dbReference>